<keyword evidence="6" id="KW-1185">Reference proteome</keyword>
<dbReference type="Gene3D" id="3.40.50.720">
    <property type="entry name" value="NAD(P)-binding Rossmann-like Domain"/>
    <property type="match status" value="1"/>
</dbReference>
<dbReference type="InterPro" id="IPR036291">
    <property type="entry name" value="NAD(P)-bd_dom_sf"/>
</dbReference>
<evidence type="ECO:0000256" key="1">
    <source>
        <dbReference type="ARBA" id="ARBA00008072"/>
    </source>
</evidence>
<feature type="domain" description="Enoyl reductase (ER)" evidence="4">
    <location>
        <begin position="10"/>
        <end position="334"/>
    </location>
</feature>
<dbReference type="AlphaFoldDB" id="A0A9P4IVD5"/>
<dbReference type="Gene3D" id="3.90.180.10">
    <property type="entry name" value="Medium-chain alcohol dehydrogenases, catalytic domain"/>
    <property type="match status" value="1"/>
</dbReference>
<dbReference type="GO" id="GO:0016651">
    <property type="term" value="F:oxidoreductase activity, acting on NAD(P)H"/>
    <property type="evidence" value="ECO:0007669"/>
    <property type="project" value="InterPro"/>
</dbReference>
<evidence type="ECO:0000256" key="2">
    <source>
        <dbReference type="ARBA" id="ARBA00011245"/>
    </source>
</evidence>
<comment type="similarity">
    <text evidence="1">Belongs to the zinc-containing alcohol dehydrogenase family.</text>
</comment>
<dbReference type="SMART" id="SM00829">
    <property type="entry name" value="PKS_ER"/>
    <property type="match status" value="1"/>
</dbReference>
<protein>
    <submittedName>
        <fullName evidence="5">GroES-like protein</fullName>
    </submittedName>
</protein>
<dbReference type="SUPFAM" id="SSF50129">
    <property type="entry name" value="GroES-like"/>
    <property type="match status" value="1"/>
</dbReference>
<gene>
    <name evidence="5" type="ORF">NA57DRAFT_71182</name>
</gene>
<dbReference type="Pfam" id="PF08240">
    <property type="entry name" value="ADH_N"/>
    <property type="match status" value="1"/>
</dbReference>
<dbReference type="PANTHER" id="PTHR45348:SF2">
    <property type="entry name" value="ZINC-TYPE ALCOHOL DEHYDROGENASE-LIKE PROTEIN C2E1P3.01"/>
    <property type="match status" value="1"/>
</dbReference>
<dbReference type="SUPFAM" id="SSF51735">
    <property type="entry name" value="NAD(P)-binding Rossmann-fold domains"/>
    <property type="match status" value="1"/>
</dbReference>
<dbReference type="CDD" id="cd08249">
    <property type="entry name" value="enoyl_reductase_like"/>
    <property type="match status" value="1"/>
</dbReference>
<organism evidence="5 6">
    <name type="scientific">Rhizodiscina lignyota</name>
    <dbReference type="NCBI Taxonomy" id="1504668"/>
    <lineage>
        <taxon>Eukaryota</taxon>
        <taxon>Fungi</taxon>
        <taxon>Dikarya</taxon>
        <taxon>Ascomycota</taxon>
        <taxon>Pezizomycotina</taxon>
        <taxon>Dothideomycetes</taxon>
        <taxon>Pleosporomycetidae</taxon>
        <taxon>Aulographales</taxon>
        <taxon>Rhizodiscinaceae</taxon>
        <taxon>Rhizodiscina</taxon>
    </lineage>
</organism>
<sequence>MENKALWVDGVGKESRLGPAAVPEPGEGQLLIQVKAVATQPGEWKLLAGIIPLKLTYPTIIGTALSGVVEKVGTGVSRFAPGDRIAAIATGVLRDDHRFGAYQRFSLVPQELTSKIGNTPFEDGAALSTAYTSMRALFHYLDLERPSGKSHSIKRKEKVLIWGLSSSIGATSAQLAQEAGYTVVGVASARHAELAKTLAVSHFVDRFSATVVQDLEALGPFKAVYAAADSAEDQVKIGRILAAQGGGRFLTTMGVRAGVQLPEGVTGVFIQYLLDFLDPKYKEFTEWVWWDYFEAAFSDGRLKTLPLEVLGGLSKVPEAWNLLRDGKISAKRLIITPGRLNDAQ</sequence>
<evidence type="ECO:0000313" key="6">
    <source>
        <dbReference type="Proteomes" id="UP000799772"/>
    </source>
</evidence>
<proteinExistence type="inferred from homology"/>
<dbReference type="PANTHER" id="PTHR45348">
    <property type="entry name" value="HYPOTHETICAL OXIDOREDUCTASE (EUROFUNG)"/>
    <property type="match status" value="1"/>
</dbReference>
<dbReference type="OrthoDB" id="3509362at2759"/>
<dbReference type="Proteomes" id="UP000799772">
    <property type="component" value="Unassembled WGS sequence"/>
</dbReference>
<dbReference type="EMBL" id="ML978121">
    <property type="protein sequence ID" value="KAF2104986.1"/>
    <property type="molecule type" value="Genomic_DNA"/>
</dbReference>
<dbReference type="InterPro" id="IPR020843">
    <property type="entry name" value="ER"/>
</dbReference>
<dbReference type="InterPro" id="IPR011032">
    <property type="entry name" value="GroES-like_sf"/>
</dbReference>
<evidence type="ECO:0000313" key="5">
    <source>
        <dbReference type="EMBL" id="KAF2104986.1"/>
    </source>
</evidence>
<accession>A0A9P4IVD5</accession>
<reference evidence="5" key="1">
    <citation type="journal article" date="2020" name="Stud. Mycol.">
        <title>101 Dothideomycetes genomes: a test case for predicting lifestyles and emergence of pathogens.</title>
        <authorList>
            <person name="Haridas S."/>
            <person name="Albert R."/>
            <person name="Binder M."/>
            <person name="Bloem J."/>
            <person name="Labutti K."/>
            <person name="Salamov A."/>
            <person name="Andreopoulos B."/>
            <person name="Baker S."/>
            <person name="Barry K."/>
            <person name="Bills G."/>
            <person name="Bluhm B."/>
            <person name="Cannon C."/>
            <person name="Castanera R."/>
            <person name="Culley D."/>
            <person name="Daum C."/>
            <person name="Ezra D."/>
            <person name="Gonzalez J."/>
            <person name="Henrissat B."/>
            <person name="Kuo A."/>
            <person name="Liang C."/>
            <person name="Lipzen A."/>
            <person name="Lutzoni F."/>
            <person name="Magnuson J."/>
            <person name="Mondo S."/>
            <person name="Nolan M."/>
            <person name="Ohm R."/>
            <person name="Pangilinan J."/>
            <person name="Park H.-J."/>
            <person name="Ramirez L."/>
            <person name="Alfaro M."/>
            <person name="Sun H."/>
            <person name="Tritt A."/>
            <person name="Yoshinaga Y."/>
            <person name="Zwiers L.-H."/>
            <person name="Turgeon B."/>
            <person name="Goodwin S."/>
            <person name="Spatafora J."/>
            <person name="Crous P."/>
            <person name="Grigoriev I."/>
        </authorList>
    </citation>
    <scope>NUCLEOTIDE SEQUENCE</scope>
    <source>
        <strain evidence="5">CBS 133067</strain>
    </source>
</reference>
<dbReference type="InterPro" id="IPR047122">
    <property type="entry name" value="Trans-enoyl_RdTase-like"/>
</dbReference>
<comment type="subunit">
    <text evidence="2">Monomer.</text>
</comment>
<dbReference type="InterPro" id="IPR013154">
    <property type="entry name" value="ADH-like_N"/>
</dbReference>
<keyword evidence="3" id="KW-0560">Oxidoreductase</keyword>
<evidence type="ECO:0000259" key="4">
    <source>
        <dbReference type="SMART" id="SM00829"/>
    </source>
</evidence>
<evidence type="ECO:0000256" key="3">
    <source>
        <dbReference type="ARBA" id="ARBA00023002"/>
    </source>
</evidence>
<name>A0A9P4IVD5_9PEZI</name>
<comment type="caution">
    <text evidence="5">The sequence shown here is derived from an EMBL/GenBank/DDBJ whole genome shotgun (WGS) entry which is preliminary data.</text>
</comment>